<reference evidence="2" key="1">
    <citation type="submission" date="2015-09" db="EMBL/GenBank/DDBJ databases">
        <authorList>
            <consortium name="Pathogen Informatics"/>
        </authorList>
    </citation>
    <scope>NUCLEOTIDE SEQUENCE [LARGE SCALE GENOMIC DNA]</scope>
    <source>
        <strain evidence="2">Lake Konstanz</strain>
    </source>
</reference>
<sequence>MERPRLVLPSSQQPPNVLIAFGFPWYVTESRAASDYFSTRYGLPTTVRAYEDPINGSSKGVFFVEYAAGVPLEAVYRMLCDTLQSPMVLLHLTVTKWDRSGRLPDLPVTTTVEPLVVGLAAQAVVRGGGATAPVAAAITTSGFGPEGYLLRCGPTLGLPNTVLNTDALARWRKRQRPQ</sequence>
<dbReference type="AlphaFoldDB" id="A0A0S4JSH4"/>
<dbReference type="EMBL" id="CYKH01002026">
    <property type="protein sequence ID" value="CUG92282.1"/>
    <property type="molecule type" value="Genomic_DNA"/>
</dbReference>
<dbReference type="OrthoDB" id="270130at2759"/>
<dbReference type="VEuPathDB" id="TriTrypDB:BSAL_36500"/>
<evidence type="ECO:0000313" key="2">
    <source>
        <dbReference type="Proteomes" id="UP000051952"/>
    </source>
</evidence>
<name>A0A0S4JSH4_BODSA</name>
<proteinExistence type="predicted"/>
<gene>
    <name evidence="1" type="ORF">BSAL_36500</name>
</gene>
<evidence type="ECO:0000313" key="1">
    <source>
        <dbReference type="EMBL" id="CUG92282.1"/>
    </source>
</evidence>
<protein>
    <submittedName>
        <fullName evidence="1">Uncharacterized protein</fullName>
    </submittedName>
</protein>
<keyword evidence="2" id="KW-1185">Reference proteome</keyword>
<organism evidence="1 2">
    <name type="scientific">Bodo saltans</name>
    <name type="common">Flagellated protozoan</name>
    <dbReference type="NCBI Taxonomy" id="75058"/>
    <lineage>
        <taxon>Eukaryota</taxon>
        <taxon>Discoba</taxon>
        <taxon>Euglenozoa</taxon>
        <taxon>Kinetoplastea</taxon>
        <taxon>Metakinetoplastina</taxon>
        <taxon>Eubodonida</taxon>
        <taxon>Bodonidae</taxon>
        <taxon>Bodo</taxon>
    </lineage>
</organism>
<dbReference type="Proteomes" id="UP000051952">
    <property type="component" value="Unassembled WGS sequence"/>
</dbReference>
<accession>A0A0S4JSH4</accession>
<dbReference type="OMA" id="EGFTVRC"/>